<dbReference type="EMBL" id="BAEK01000069">
    <property type="protein sequence ID" value="GAC06608.1"/>
    <property type="molecule type" value="Genomic_DNA"/>
</dbReference>
<sequence length="97" mass="11364">MAQRLLERYTRHAVKPFKLSLLLEFGQLRACRVVVNLFAFVVESVGTPFKDRVINETHTAESLRKQLSLFSRWVKALFNSDLFHSSQEYSCFCESKY</sequence>
<comment type="caution">
    <text evidence="1">The sequence shown here is derived from an EMBL/GenBank/DDBJ whole genome shotgun (WGS) entry which is preliminary data.</text>
</comment>
<proteinExistence type="predicted"/>
<protein>
    <submittedName>
        <fullName evidence="1">Uncharacterized protein</fullName>
    </submittedName>
</protein>
<name>A0ABQ0IB68_9ALTE</name>
<reference evidence="1 2" key="1">
    <citation type="journal article" date="2014" name="Environ. Microbiol.">
        <title>Comparative genomics of the marine bacterial genus Glaciecola reveals the high degree of genomic diversity and genomic characteristic for cold adaptation.</title>
        <authorList>
            <person name="Qin Q.L."/>
            <person name="Xie B.B."/>
            <person name="Yu Y."/>
            <person name="Shu Y.L."/>
            <person name="Rong J.C."/>
            <person name="Zhang Y.J."/>
            <person name="Zhao D.L."/>
            <person name="Chen X.L."/>
            <person name="Zhang X.Y."/>
            <person name="Chen B."/>
            <person name="Zhou B.C."/>
            <person name="Zhang Y.Z."/>
        </authorList>
    </citation>
    <scope>NUCLEOTIDE SEQUENCE [LARGE SCALE GENOMIC DNA]</scope>
    <source>
        <strain evidence="1 2">NO2</strain>
    </source>
</reference>
<keyword evidence="2" id="KW-1185">Reference proteome</keyword>
<organism evidence="1 2">
    <name type="scientific">Paraglaciecola agarilytica NO2</name>
    <dbReference type="NCBI Taxonomy" id="1125747"/>
    <lineage>
        <taxon>Bacteria</taxon>
        <taxon>Pseudomonadati</taxon>
        <taxon>Pseudomonadota</taxon>
        <taxon>Gammaproteobacteria</taxon>
        <taxon>Alteromonadales</taxon>
        <taxon>Alteromonadaceae</taxon>
        <taxon>Paraglaciecola</taxon>
    </lineage>
</organism>
<dbReference type="Proteomes" id="UP000008372">
    <property type="component" value="Unassembled WGS sequence"/>
</dbReference>
<evidence type="ECO:0000313" key="2">
    <source>
        <dbReference type="Proteomes" id="UP000008372"/>
    </source>
</evidence>
<accession>A0ABQ0IB68</accession>
<evidence type="ECO:0000313" key="1">
    <source>
        <dbReference type="EMBL" id="GAC06608.1"/>
    </source>
</evidence>
<gene>
    <name evidence="1" type="ORF">GAGA_3775</name>
</gene>